<organism evidence="2 3">
    <name type="scientific">Algoriphagus locisalis</name>
    <dbReference type="NCBI Taxonomy" id="305507"/>
    <lineage>
        <taxon>Bacteria</taxon>
        <taxon>Pseudomonadati</taxon>
        <taxon>Bacteroidota</taxon>
        <taxon>Cytophagia</taxon>
        <taxon>Cytophagales</taxon>
        <taxon>Cyclobacteriaceae</taxon>
        <taxon>Algoriphagus</taxon>
    </lineage>
</organism>
<name>A0A1I7BWK4_9BACT</name>
<protein>
    <submittedName>
        <fullName evidence="2">Uncharacterized protein</fullName>
    </submittedName>
</protein>
<evidence type="ECO:0000313" key="3">
    <source>
        <dbReference type="Proteomes" id="UP000199673"/>
    </source>
</evidence>
<accession>A0A1I7BWK4</accession>
<feature type="transmembrane region" description="Helical" evidence="1">
    <location>
        <begin position="50"/>
        <end position="71"/>
    </location>
</feature>
<keyword evidence="1" id="KW-1133">Transmembrane helix</keyword>
<dbReference type="Proteomes" id="UP000199673">
    <property type="component" value="Unassembled WGS sequence"/>
</dbReference>
<keyword evidence="1" id="KW-0812">Transmembrane</keyword>
<proteinExistence type="predicted"/>
<keyword evidence="3" id="KW-1185">Reference proteome</keyword>
<keyword evidence="1" id="KW-0472">Membrane</keyword>
<dbReference type="AlphaFoldDB" id="A0A1I7BWK4"/>
<reference evidence="3" key="1">
    <citation type="submission" date="2016-10" db="EMBL/GenBank/DDBJ databases">
        <authorList>
            <person name="Varghese N."/>
            <person name="Submissions S."/>
        </authorList>
    </citation>
    <scope>NUCLEOTIDE SEQUENCE [LARGE SCALE GENOMIC DNA]</scope>
    <source>
        <strain evidence="3">DSM 23445</strain>
    </source>
</reference>
<sequence length="73" mass="8894">MIYVFINQHFNLSGSFDKLSNLMLVLTKLFFFFFFYLPNCFFFFFFDFQILSQFFYTVVFIATGSMLFFIFGK</sequence>
<feature type="transmembrane region" description="Helical" evidence="1">
    <location>
        <begin position="21"/>
        <end position="44"/>
    </location>
</feature>
<dbReference type="STRING" id="305507.SAMN04489724_2776"/>
<gene>
    <name evidence="2" type="ORF">SAMN04489724_2776</name>
</gene>
<evidence type="ECO:0000256" key="1">
    <source>
        <dbReference type="SAM" id="Phobius"/>
    </source>
</evidence>
<dbReference type="EMBL" id="FPBF01000003">
    <property type="protein sequence ID" value="SFT91499.1"/>
    <property type="molecule type" value="Genomic_DNA"/>
</dbReference>
<evidence type="ECO:0000313" key="2">
    <source>
        <dbReference type="EMBL" id="SFT91499.1"/>
    </source>
</evidence>